<dbReference type="Proteomes" id="UP001236559">
    <property type="component" value="Unassembled WGS sequence"/>
</dbReference>
<accession>A0ABU0AUE4</accession>
<feature type="coiled-coil region" evidence="4">
    <location>
        <begin position="319"/>
        <end position="346"/>
    </location>
</feature>
<reference evidence="5 6" key="1">
    <citation type="submission" date="2023-07" db="EMBL/GenBank/DDBJ databases">
        <title>Genomic Encyclopedia of Type Strains, Phase IV (KMG-IV): sequencing the most valuable type-strain genomes for metagenomic binning, comparative biology and taxonomic classification.</title>
        <authorList>
            <person name="Goeker M."/>
        </authorList>
    </citation>
    <scope>NUCLEOTIDE SEQUENCE [LARGE SCALE GENOMIC DNA]</scope>
    <source>
        <strain evidence="5 6">DSM 22616</strain>
    </source>
</reference>
<keyword evidence="6" id="KW-1185">Reference proteome</keyword>
<proteinExistence type="predicted"/>
<sequence length="357" mass="42602">MEKDYNFFDQLYASQKEMIDSWSKTLQDFGGSYGVPFNVKNPMETYEKFIGSMKDSPFFSYRGDPSEVLNKIKQGSEVYYKIYDLYKEIYDKNFKPTQERMKKILNDYEKNVRNYMGTYVSAYLPKEVQEMFDNAYEIKDAYEKTMTSFYGPWADTIKKMTDSYVEGTFKDPEGFLKYFDEWKENYNKTFGKLLNMPMVGISRKTQEERLQTLDKYIRFITYTAELTVKLQTIVNETTQNVIKDSFKLLEEGQAPKTFDEFYDFWKTSLSNNFDKVFYSTEFSKFLGNFVDSVLTLKIQMDKVIEDSLKYMPVPTNKDMDSLYKTVHELKTEIRKMRREFREHKDESELDKEPKADK</sequence>
<evidence type="ECO:0000313" key="6">
    <source>
        <dbReference type="Proteomes" id="UP001236559"/>
    </source>
</evidence>
<keyword evidence="3" id="KW-0583">PHB biosynthesis</keyword>
<organism evidence="5 6">
    <name type="scientific">Peptoniphilus koenoeneniae</name>
    <dbReference type="NCBI Taxonomy" id="507751"/>
    <lineage>
        <taxon>Bacteria</taxon>
        <taxon>Bacillati</taxon>
        <taxon>Bacillota</taxon>
        <taxon>Tissierellia</taxon>
        <taxon>Tissierellales</taxon>
        <taxon>Peptoniphilaceae</taxon>
        <taxon>Peptoniphilus</taxon>
    </lineage>
</organism>
<keyword evidence="4" id="KW-0175">Coiled coil</keyword>
<protein>
    <recommendedName>
        <fullName evidence="2">Poly(3-hydroxyalkanoate) polymerase subunit PhaE</fullName>
    </recommendedName>
</protein>
<gene>
    <name evidence="5" type="ORF">J2S72_000424</name>
</gene>
<name>A0ABU0AUE4_9FIRM</name>
<comment type="caution">
    <text evidence="5">The sequence shown here is derived from an EMBL/GenBank/DDBJ whole genome shotgun (WGS) entry which is preliminary data.</text>
</comment>
<evidence type="ECO:0000256" key="4">
    <source>
        <dbReference type="SAM" id="Coils"/>
    </source>
</evidence>
<evidence type="ECO:0000313" key="5">
    <source>
        <dbReference type="EMBL" id="MDQ0274416.1"/>
    </source>
</evidence>
<dbReference type="InterPro" id="IPR010123">
    <property type="entry name" value="PHA_synth_III_E"/>
</dbReference>
<comment type="pathway">
    <text evidence="1">Biopolymer metabolism; poly-(R)-3-hydroxybutanoate biosynthesis.</text>
</comment>
<dbReference type="EMBL" id="JAUSTN010000002">
    <property type="protein sequence ID" value="MDQ0274416.1"/>
    <property type="molecule type" value="Genomic_DNA"/>
</dbReference>
<evidence type="ECO:0000256" key="2">
    <source>
        <dbReference type="ARBA" id="ARBA00019066"/>
    </source>
</evidence>
<evidence type="ECO:0000256" key="1">
    <source>
        <dbReference type="ARBA" id="ARBA00004683"/>
    </source>
</evidence>
<evidence type="ECO:0000256" key="3">
    <source>
        <dbReference type="ARBA" id="ARBA00022752"/>
    </source>
</evidence>
<dbReference type="Pfam" id="PF09712">
    <property type="entry name" value="PHA_synth_III_E"/>
    <property type="match status" value="1"/>
</dbReference>
<dbReference type="RefSeq" id="WP_023055513.1">
    <property type="nucleotide sequence ID" value="NZ_JAUSTN010000002.1"/>
</dbReference>